<evidence type="ECO:0000256" key="1">
    <source>
        <dbReference type="SAM" id="SignalP"/>
    </source>
</evidence>
<proteinExistence type="predicted"/>
<evidence type="ECO:0000313" key="2">
    <source>
        <dbReference type="EMBL" id="MDT0596336.1"/>
    </source>
</evidence>
<name>A0ABU2ZVS3_9ALTE</name>
<organism evidence="2 3">
    <name type="scientific">Glaciecola petra</name>
    <dbReference type="NCBI Taxonomy" id="3075602"/>
    <lineage>
        <taxon>Bacteria</taxon>
        <taxon>Pseudomonadati</taxon>
        <taxon>Pseudomonadota</taxon>
        <taxon>Gammaproteobacteria</taxon>
        <taxon>Alteromonadales</taxon>
        <taxon>Alteromonadaceae</taxon>
        <taxon>Glaciecola</taxon>
    </lineage>
</organism>
<gene>
    <name evidence="2" type="ORF">RM552_15890</name>
</gene>
<feature type="signal peptide" evidence="1">
    <location>
        <begin position="1"/>
        <end position="21"/>
    </location>
</feature>
<dbReference type="EMBL" id="JAVRHX010000006">
    <property type="protein sequence ID" value="MDT0596336.1"/>
    <property type="molecule type" value="Genomic_DNA"/>
</dbReference>
<comment type="caution">
    <text evidence="2">The sequence shown here is derived from an EMBL/GenBank/DDBJ whole genome shotgun (WGS) entry which is preliminary data.</text>
</comment>
<reference evidence="2 3" key="1">
    <citation type="submission" date="2023-09" db="EMBL/GenBank/DDBJ databases">
        <authorList>
            <person name="Rey-Velasco X."/>
        </authorList>
    </citation>
    <scope>NUCLEOTIDE SEQUENCE [LARGE SCALE GENOMIC DNA]</scope>
    <source>
        <strain evidence="2 3">P117</strain>
    </source>
</reference>
<accession>A0ABU2ZVS3</accession>
<dbReference type="Proteomes" id="UP001253545">
    <property type="component" value="Unassembled WGS sequence"/>
</dbReference>
<evidence type="ECO:0000313" key="3">
    <source>
        <dbReference type="Proteomes" id="UP001253545"/>
    </source>
</evidence>
<keyword evidence="3" id="KW-1185">Reference proteome</keyword>
<sequence length="233" mass="24772">MKTWKTILLGSLFAVATSSQAALYTFQTNPGAGGSLGDQITDLVTTYDDLNERFTFDVDFSGTQEVDGFWLVVNAGGNPKSADVNELAIIYGDMETGIASTYAYNGQNNANSINTPGILLDTTTFSAVEGGGFELDMDVSGINSWNTADTAADYAGIQFDSSVGIWFHYSTGSNFGYTNGDITSYSFARQGWYDVGNRATEEGTSPVQASSPATIALVGLSLLALGMRRKISK</sequence>
<keyword evidence="1" id="KW-0732">Signal</keyword>
<feature type="chain" id="PRO_5045174788" evidence="1">
    <location>
        <begin position="22"/>
        <end position="233"/>
    </location>
</feature>
<protein>
    <submittedName>
        <fullName evidence="2">PEP-CTERM sorting domain-containing protein</fullName>
    </submittedName>
</protein>
<dbReference type="RefSeq" id="WP_311369859.1">
    <property type="nucleotide sequence ID" value="NZ_JAVRHX010000006.1"/>
</dbReference>